<name>A0A517VMX4_9PLAN</name>
<protein>
    <submittedName>
        <fullName evidence="1">Uncharacterized protein</fullName>
    </submittedName>
</protein>
<dbReference type="EMBL" id="CP036343">
    <property type="protein sequence ID" value="QDT94354.1"/>
    <property type="molecule type" value="Genomic_DNA"/>
</dbReference>
<keyword evidence="2" id="KW-1185">Reference proteome</keyword>
<dbReference type="OrthoDB" id="245702at2"/>
<dbReference type="KEGG" id="gax:Pan161_60500"/>
<dbReference type="RefSeq" id="WP_145232260.1">
    <property type="nucleotide sequence ID" value="NZ_CP036343.1"/>
</dbReference>
<accession>A0A517VMX4</accession>
<dbReference type="Proteomes" id="UP000316855">
    <property type="component" value="Chromosome"/>
</dbReference>
<organism evidence="1 2">
    <name type="scientific">Gimesia algae</name>
    <dbReference type="NCBI Taxonomy" id="2527971"/>
    <lineage>
        <taxon>Bacteria</taxon>
        <taxon>Pseudomonadati</taxon>
        <taxon>Planctomycetota</taxon>
        <taxon>Planctomycetia</taxon>
        <taxon>Planctomycetales</taxon>
        <taxon>Planctomycetaceae</taxon>
        <taxon>Gimesia</taxon>
    </lineage>
</organism>
<evidence type="ECO:0000313" key="2">
    <source>
        <dbReference type="Proteomes" id="UP000316855"/>
    </source>
</evidence>
<sequence length="956" mass="98406">MASHEWNGGAPTTARVVTITIPDEVSEGMVITAMIGLQPLSYTVLADATATSVAAAFVSLWNASTVSEFAEITAAVGTAAGTFTLTADTAGKPFVVSFSMTGGTNEIQIFTIVGTPTGGTFTLAFGGQITSGLAYNASAATVQTAFTGLSTVGSGNATVTGSDGGPYTIEFVGDLAGENVSEIGANGDSLTVAAETQVVDLGGATGGTFTIQYGESGTPSSNLAYNISAANLKTAIESLTGIAVDDVGVSGSDGGPFTLTFQGSFVGVNADSFVVNGANLTGGLMDDVTIAEQTAGGGGGNEVWTIWENDPNNEEGHFRITGDTDVSGGTFDLSVELTPSGAGSADTLLNMTDIPYDVTIAGFQGLIDTNIAANDFSSYGKLIRVVGASSSAGHDLTSGATWHLYIRNYIGADSFSASIDSGNLTGGGSYTESEFTEFVELYSDWHAGTWNIFINGEATTALANNATATQVKTALEALSSIGEGNVNVEYLYTDWYHGIRLTFQGDLANQATDLTVALSGSGVIGYWVKNWAGAAGTAEVQRISISGSPGSGEFSIFYGTGISQAIAYNQTASELEDIFEAVSTIGTGNVTCSGGPFPDSFIDVTFGGNLTGTDLSSMVKNQGSVETTQEGGTAPYMTVTTTTAPILQTETTANSGPNCWDVAGNWSTNTVPETGDTVYISESSVSILYGLDQSAVTLAALIIEQTFTGDIGLPRTNTGGTTSYSEYRDQYLKIGATLLNIGDKQGDGSERLKINLGTVQTTALITNSGDSPDGNTPAILLLGTHASNVVNVNRGHVGIAYYPAEVSTVATLRQAFFDDAANDTIVFCGSGVSFTDVVKSGGELTLNSATTTFEQTAGTTTIYAGAHANLNIVDGGLNYNSTGTASQIDIAGEAVLNFNQDRRAKTVTVINKYSEESEVYDDSKAIGDPVIVMHNVSDLSTLHLGSNYTVTITAVS</sequence>
<dbReference type="AlphaFoldDB" id="A0A517VMX4"/>
<evidence type="ECO:0000313" key="1">
    <source>
        <dbReference type="EMBL" id="QDT94354.1"/>
    </source>
</evidence>
<reference evidence="1 2" key="1">
    <citation type="submission" date="2019-02" db="EMBL/GenBank/DDBJ databases">
        <title>Deep-cultivation of Planctomycetes and their phenomic and genomic characterization uncovers novel biology.</title>
        <authorList>
            <person name="Wiegand S."/>
            <person name="Jogler M."/>
            <person name="Boedeker C."/>
            <person name="Pinto D."/>
            <person name="Vollmers J."/>
            <person name="Rivas-Marin E."/>
            <person name="Kohn T."/>
            <person name="Peeters S.H."/>
            <person name="Heuer A."/>
            <person name="Rast P."/>
            <person name="Oberbeckmann S."/>
            <person name="Bunk B."/>
            <person name="Jeske O."/>
            <person name="Meyerdierks A."/>
            <person name="Storesund J.E."/>
            <person name="Kallscheuer N."/>
            <person name="Luecker S."/>
            <person name="Lage O.M."/>
            <person name="Pohl T."/>
            <person name="Merkel B.J."/>
            <person name="Hornburger P."/>
            <person name="Mueller R.-W."/>
            <person name="Bruemmer F."/>
            <person name="Labrenz M."/>
            <person name="Spormann A.M."/>
            <person name="Op den Camp H."/>
            <person name="Overmann J."/>
            <person name="Amann R."/>
            <person name="Jetten M.S.M."/>
            <person name="Mascher T."/>
            <person name="Medema M.H."/>
            <person name="Devos D.P."/>
            <person name="Kaster A.-K."/>
            <person name="Ovreas L."/>
            <person name="Rohde M."/>
            <person name="Galperin M.Y."/>
            <person name="Jogler C."/>
        </authorList>
    </citation>
    <scope>NUCLEOTIDE SEQUENCE [LARGE SCALE GENOMIC DNA]</scope>
    <source>
        <strain evidence="1 2">Pan161</strain>
    </source>
</reference>
<gene>
    <name evidence="1" type="ORF">Pan161_60500</name>
</gene>
<proteinExistence type="predicted"/>